<evidence type="ECO:0000259" key="12">
    <source>
        <dbReference type="Pfam" id="PF02875"/>
    </source>
</evidence>
<evidence type="ECO:0000256" key="1">
    <source>
        <dbReference type="ARBA" id="ARBA00022490"/>
    </source>
</evidence>
<dbReference type="Pfam" id="PF01225">
    <property type="entry name" value="Mur_ligase"/>
    <property type="match status" value="1"/>
</dbReference>
<dbReference type="GO" id="GO:0071555">
    <property type="term" value="P:cell wall organization"/>
    <property type="evidence" value="ECO:0007669"/>
    <property type="project" value="UniProtKB-KW"/>
</dbReference>
<evidence type="ECO:0000256" key="2">
    <source>
        <dbReference type="ARBA" id="ARBA00022598"/>
    </source>
</evidence>
<keyword evidence="7" id="KW-0573">Peptidoglycan synthesis</keyword>
<dbReference type="GO" id="GO:0009252">
    <property type="term" value="P:peptidoglycan biosynthetic process"/>
    <property type="evidence" value="ECO:0007669"/>
    <property type="project" value="UniProtKB-KW"/>
</dbReference>
<evidence type="ECO:0000256" key="7">
    <source>
        <dbReference type="ARBA" id="ARBA00022984"/>
    </source>
</evidence>
<organism evidence="14">
    <name type="scientific">bioreactor metagenome</name>
    <dbReference type="NCBI Taxonomy" id="1076179"/>
    <lineage>
        <taxon>unclassified sequences</taxon>
        <taxon>metagenomes</taxon>
        <taxon>ecological metagenomes</taxon>
    </lineage>
</organism>
<evidence type="ECO:0000256" key="6">
    <source>
        <dbReference type="ARBA" id="ARBA00022960"/>
    </source>
</evidence>
<evidence type="ECO:0000256" key="3">
    <source>
        <dbReference type="ARBA" id="ARBA00022618"/>
    </source>
</evidence>
<evidence type="ECO:0000259" key="13">
    <source>
        <dbReference type="Pfam" id="PF08245"/>
    </source>
</evidence>
<proteinExistence type="inferred from homology"/>
<evidence type="ECO:0000256" key="8">
    <source>
        <dbReference type="ARBA" id="ARBA00023306"/>
    </source>
</evidence>
<protein>
    <recommendedName>
        <fullName evidence="10">UDP-MurNAc-pentapeptide synthetase</fullName>
    </recommendedName>
</protein>
<dbReference type="Pfam" id="PF08245">
    <property type="entry name" value="Mur_ligase_M"/>
    <property type="match status" value="1"/>
</dbReference>
<dbReference type="EMBL" id="VSSQ01001981">
    <property type="protein sequence ID" value="MPM12505.1"/>
    <property type="molecule type" value="Genomic_DNA"/>
</dbReference>
<accession>A0A644X8K5</accession>
<evidence type="ECO:0000259" key="11">
    <source>
        <dbReference type="Pfam" id="PF01225"/>
    </source>
</evidence>
<dbReference type="PANTHER" id="PTHR43024:SF1">
    <property type="entry name" value="UDP-N-ACETYLMURAMOYL-TRIPEPTIDE--D-ALANYL-D-ALANINE LIGASE"/>
    <property type="match status" value="1"/>
</dbReference>
<dbReference type="InterPro" id="IPR004101">
    <property type="entry name" value="Mur_ligase_C"/>
</dbReference>
<dbReference type="Gene3D" id="3.40.1390.10">
    <property type="entry name" value="MurE/MurF, N-terminal domain"/>
    <property type="match status" value="1"/>
</dbReference>
<dbReference type="AlphaFoldDB" id="A0A644X8K5"/>
<keyword evidence="5" id="KW-0067">ATP-binding</keyword>
<dbReference type="PANTHER" id="PTHR43024">
    <property type="entry name" value="UDP-N-ACETYLMURAMOYL-TRIPEPTIDE--D-ALANYL-D-ALANINE LIGASE"/>
    <property type="match status" value="1"/>
</dbReference>
<keyword evidence="6" id="KW-0133">Cell shape</keyword>
<dbReference type="HAMAP" id="MF_02019">
    <property type="entry name" value="MurF"/>
    <property type="match status" value="1"/>
</dbReference>
<dbReference type="SUPFAM" id="SSF53623">
    <property type="entry name" value="MurD-like peptide ligases, catalytic domain"/>
    <property type="match status" value="1"/>
</dbReference>
<evidence type="ECO:0000256" key="5">
    <source>
        <dbReference type="ARBA" id="ARBA00022840"/>
    </source>
</evidence>
<keyword evidence="8" id="KW-0131">Cell cycle</keyword>
<keyword evidence="9" id="KW-0961">Cell wall biogenesis/degradation</keyword>
<dbReference type="InterPro" id="IPR013221">
    <property type="entry name" value="Mur_ligase_cen"/>
</dbReference>
<keyword evidence="2 14" id="KW-0436">Ligase</keyword>
<name>A0A644X8K5_9ZZZZ</name>
<dbReference type="InterPro" id="IPR051046">
    <property type="entry name" value="MurCDEF_CellWall_CoF430Synth"/>
</dbReference>
<dbReference type="InterPro" id="IPR005863">
    <property type="entry name" value="UDP-N-AcMur_synth"/>
</dbReference>
<dbReference type="SUPFAM" id="SSF53244">
    <property type="entry name" value="MurD-like peptide ligases, peptide-binding domain"/>
    <property type="match status" value="1"/>
</dbReference>
<feature type="domain" description="Mur ligase central" evidence="13">
    <location>
        <begin position="111"/>
        <end position="296"/>
    </location>
</feature>
<dbReference type="InterPro" id="IPR035911">
    <property type="entry name" value="MurE/MurF_N"/>
</dbReference>
<dbReference type="SUPFAM" id="SSF63418">
    <property type="entry name" value="MurE/MurF N-terminal domain"/>
    <property type="match status" value="1"/>
</dbReference>
<dbReference type="NCBIfam" id="TIGR01143">
    <property type="entry name" value="murF"/>
    <property type="match status" value="1"/>
</dbReference>
<dbReference type="Gene3D" id="3.90.190.20">
    <property type="entry name" value="Mur ligase, C-terminal domain"/>
    <property type="match status" value="1"/>
</dbReference>
<dbReference type="InterPro" id="IPR036565">
    <property type="entry name" value="Mur-like_cat_sf"/>
</dbReference>
<reference evidence="14" key="1">
    <citation type="submission" date="2019-08" db="EMBL/GenBank/DDBJ databases">
        <authorList>
            <person name="Kucharzyk K."/>
            <person name="Murdoch R.W."/>
            <person name="Higgins S."/>
            <person name="Loffler F."/>
        </authorList>
    </citation>
    <scope>NUCLEOTIDE SEQUENCE</scope>
</reference>
<dbReference type="Gene3D" id="3.40.1190.10">
    <property type="entry name" value="Mur-like, catalytic domain"/>
    <property type="match status" value="1"/>
</dbReference>
<sequence length="460" mass="49738">MLPMTVREIEAAVRGVWWNPREDAPAVSAVCTDSRDLVPGCLFVPWKGENFDGQDFIDKALESGAAGTLCTRLPADLRPDRFYIKVDDTRLALKALASAYRDRFDIPFVQITGSVGKTTTKEMIAAVLSAGLNILKTPENFNNDIGTPLTMFRLMPEHQAAVIETGMNHFGEIHYLGELVRPDIAVISNIGDAHIEFLGSREGILKAKSEIFDFLKPGGTAILNGDDALLDTLELPFTTLRCGQSEHCGVRVTDVSDHGLDGITCRVTTKKDVYDLTINAPGQHLVYCASMAVAIAEMLGLSHQQIVSGVASFQGVGNRMEVVRLPGERIILNDCYNANPQSVAAGLEVLAKSTGSHKLAILGDMGELGDHGEAAHYNIGALAAMLGIDMVIAIGQKAEKIAEGTLASGGSAIHFPDKDSAREELLRQFGPDTSALVKASHFSMHFETIVEFLKEQDYQD</sequence>
<dbReference type="GO" id="GO:0005524">
    <property type="term" value="F:ATP binding"/>
    <property type="evidence" value="ECO:0007669"/>
    <property type="project" value="UniProtKB-KW"/>
</dbReference>
<gene>
    <name evidence="14" type="primary">murF_22</name>
    <name evidence="14" type="ORF">SDC9_58858</name>
</gene>
<dbReference type="Pfam" id="PF02875">
    <property type="entry name" value="Mur_ligase_C"/>
    <property type="match status" value="1"/>
</dbReference>
<evidence type="ECO:0000256" key="9">
    <source>
        <dbReference type="ARBA" id="ARBA00023316"/>
    </source>
</evidence>
<evidence type="ECO:0000256" key="4">
    <source>
        <dbReference type="ARBA" id="ARBA00022741"/>
    </source>
</evidence>
<keyword evidence="4" id="KW-0547">Nucleotide-binding</keyword>
<feature type="domain" description="Mur ligase C-terminal" evidence="12">
    <location>
        <begin position="318"/>
        <end position="440"/>
    </location>
</feature>
<evidence type="ECO:0000313" key="14">
    <source>
        <dbReference type="EMBL" id="MPM12505.1"/>
    </source>
</evidence>
<feature type="domain" description="Mur ligase N-terminal catalytic" evidence="11">
    <location>
        <begin position="28"/>
        <end position="101"/>
    </location>
</feature>
<keyword evidence="1" id="KW-0963">Cytoplasm</keyword>
<dbReference type="GO" id="GO:0008360">
    <property type="term" value="P:regulation of cell shape"/>
    <property type="evidence" value="ECO:0007669"/>
    <property type="project" value="UniProtKB-KW"/>
</dbReference>
<dbReference type="GO" id="GO:0051301">
    <property type="term" value="P:cell division"/>
    <property type="evidence" value="ECO:0007669"/>
    <property type="project" value="UniProtKB-KW"/>
</dbReference>
<dbReference type="InterPro" id="IPR000713">
    <property type="entry name" value="Mur_ligase_N"/>
</dbReference>
<comment type="caution">
    <text evidence="14">The sequence shown here is derived from an EMBL/GenBank/DDBJ whole genome shotgun (WGS) entry which is preliminary data.</text>
</comment>
<dbReference type="InterPro" id="IPR036615">
    <property type="entry name" value="Mur_ligase_C_dom_sf"/>
</dbReference>
<dbReference type="GO" id="GO:0047480">
    <property type="term" value="F:UDP-N-acetylmuramoyl-tripeptide-D-alanyl-D-alanine ligase activity"/>
    <property type="evidence" value="ECO:0007669"/>
    <property type="project" value="InterPro"/>
</dbReference>
<evidence type="ECO:0000256" key="10">
    <source>
        <dbReference type="ARBA" id="ARBA00031461"/>
    </source>
</evidence>
<keyword evidence="3" id="KW-0132">Cell division</keyword>